<feature type="chain" id="PRO_5016602816" description="SH3 domain-containing protein" evidence="1">
    <location>
        <begin position="21"/>
        <end position="126"/>
    </location>
</feature>
<reference evidence="2 3" key="1">
    <citation type="submission" date="2018-06" db="EMBL/GenBank/DDBJ databases">
        <title>Genomic Encyclopedia of Type Strains, Phase IV (KMG-IV): sequencing the most valuable type-strain genomes for metagenomic binning, comparative biology and taxonomic classification.</title>
        <authorList>
            <person name="Goeker M."/>
        </authorList>
    </citation>
    <scope>NUCLEOTIDE SEQUENCE [LARGE SCALE GENOMIC DNA]</scope>
    <source>
        <strain evidence="2 3">DSM 24875</strain>
    </source>
</reference>
<keyword evidence="1" id="KW-0732">Signal</keyword>
<evidence type="ECO:0008006" key="4">
    <source>
        <dbReference type="Google" id="ProtNLM"/>
    </source>
</evidence>
<comment type="caution">
    <text evidence="2">The sequence shown here is derived from an EMBL/GenBank/DDBJ whole genome shotgun (WGS) entry which is preliminary data.</text>
</comment>
<dbReference type="RefSeq" id="WP_113888441.1">
    <property type="nucleotide sequence ID" value="NZ_QNRK01000006.1"/>
</dbReference>
<evidence type="ECO:0000313" key="3">
    <source>
        <dbReference type="Proteomes" id="UP000253529"/>
    </source>
</evidence>
<dbReference type="AlphaFoldDB" id="A0A366FNG6"/>
<dbReference type="Proteomes" id="UP000253529">
    <property type="component" value="Unassembled WGS sequence"/>
</dbReference>
<keyword evidence="3" id="KW-1185">Reference proteome</keyword>
<name>A0A366FNG6_9HYPH</name>
<feature type="signal peptide" evidence="1">
    <location>
        <begin position="1"/>
        <end position="20"/>
    </location>
</feature>
<dbReference type="OrthoDB" id="8457065at2"/>
<dbReference type="EMBL" id="QNRK01000006">
    <property type="protein sequence ID" value="RBP16111.1"/>
    <property type="molecule type" value="Genomic_DNA"/>
</dbReference>
<sequence length="126" mass="13054">MRPLLLAAGLVAVVAAPSLADPALTVAPSVMRRAANPYSPIVQTVPVNAEVDIQSCGGAWCYGSWRGLYGFFPAFAVAQGALPPTVGFAPPPSSFVVTAPVVVAPPPPVVRWGGPYVGVGWGWSRW</sequence>
<gene>
    <name evidence="2" type="ORF">DFR50_10673</name>
</gene>
<protein>
    <recommendedName>
        <fullName evidence="4">SH3 domain-containing protein</fullName>
    </recommendedName>
</protein>
<evidence type="ECO:0000313" key="2">
    <source>
        <dbReference type="EMBL" id="RBP16111.1"/>
    </source>
</evidence>
<organism evidence="2 3">
    <name type="scientific">Roseiarcus fermentans</name>
    <dbReference type="NCBI Taxonomy" id="1473586"/>
    <lineage>
        <taxon>Bacteria</taxon>
        <taxon>Pseudomonadati</taxon>
        <taxon>Pseudomonadota</taxon>
        <taxon>Alphaproteobacteria</taxon>
        <taxon>Hyphomicrobiales</taxon>
        <taxon>Roseiarcaceae</taxon>
        <taxon>Roseiarcus</taxon>
    </lineage>
</organism>
<proteinExistence type="predicted"/>
<accession>A0A366FNG6</accession>
<evidence type="ECO:0000256" key="1">
    <source>
        <dbReference type="SAM" id="SignalP"/>
    </source>
</evidence>